<feature type="compositionally biased region" description="Pro residues" evidence="5">
    <location>
        <begin position="332"/>
        <end position="346"/>
    </location>
</feature>
<dbReference type="Proteomes" id="UP000332933">
    <property type="component" value="Unassembled WGS sequence"/>
</dbReference>
<evidence type="ECO:0000256" key="2">
    <source>
        <dbReference type="ARBA" id="ARBA00022771"/>
    </source>
</evidence>
<evidence type="ECO:0000313" key="8">
    <source>
        <dbReference type="EMBL" id="VFU01222.1"/>
    </source>
</evidence>
<accession>A0A485LRH2</accession>
<dbReference type="PANTHER" id="PTHR13510">
    <property type="entry name" value="FYVE-FINGER-CONTAINING RAB5 EFFECTOR PROTEIN RABENOSYN-5-RELATED"/>
    <property type="match status" value="1"/>
</dbReference>
<gene>
    <name evidence="8" type="primary">Aste57867_24583</name>
    <name evidence="7" type="ORF">As57867_024505</name>
    <name evidence="8" type="ORF">ASTE57867_24583</name>
</gene>
<dbReference type="InterPro" id="IPR052727">
    <property type="entry name" value="Rab4/Rab5_effector"/>
</dbReference>
<dbReference type="SUPFAM" id="SSF57903">
    <property type="entry name" value="FYVE/PHD zinc finger"/>
    <property type="match status" value="1"/>
</dbReference>
<evidence type="ECO:0000313" key="9">
    <source>
        <dbReference type="Proteomes" id="UP000332933"/>
    </source>
</evidence>
<dbReference type="PROSITE" id="PS50178">
    <property type="entry name" value="ZF_FYVE"/>
    <property type="match status" value="1"/>
</dbReference>
<keyword evidence="9" id="KW-1185">Reference proteome</keyword>
<reference evidence="7" key="2">
    <citation type="submission" date="2019-06" db="EMBL/GenBank/DDBJ databases">
        <title>Genomics analysis of Aphanomyces spp. identifies a new class of oomycete effector associated with host adaptation.</title>
        <authorList>
            <person name="Gaulin E."/>
        </authorList>
    </citation>
    <scope>NUCLEOTIDE SEQUENCE</scope>
    <source>
        <strain evidence="7">CBS 578.67</strain>
    </source>
</reference>
<dbReference type="EMBL" id="VJMH01007408">
    <property type="protein sequence ID" value="KAF0683371.1"/>
    <property type="molecule type" value="Genomic_DNA"/>
</dbReference>
<dbReference type="InterPro" id="IPR000306">
    <property type="entry name" value="Znf_FYVE"/>
</dbReference>
<evidence type="ECO:0000256" key="5">
    <source>
        <dbReference type="SAM" id="MobiDB-lite"/>
    </source>
</evidence>
<feature type="domain" description="FYVE-type" evidence="6">
    <location>
        <begin position="269"/>
        <end position="327"/>
    </location>
</feature>
<evidence type="ECO:0000256" key="4">
    <source>
        <dbReference type="PROSITE-ProRule" id="PRU00091"/>
    </source>
</evidence>
<proteinExistence type="predicted"/>
<dbReference type="InterPro" id="IPR013083">
    <property type="entry name" value="Znf_RING/FYVE/PHD"/>
</dbReference>
<keyword evidence="1" id="KW-0479">Metal-binding</keyword>
<dbReference type="PANTHER" id="PTHR13510:SF44">
    <property type="entry name" value="RABENOSYN-5"/>
    <property type="match status" value="1"/>
</dbReference>
<dbReference type="SMART" id="SM00064">
    <property type="entry name" value="FYVE"/>
    <property type="match status" value="1"/>
</dbReference>
<feature type="compositionally biased region" description="Low complexity" evidence="5">
    <location>
        <begin position="382"/>
        <end position="391"/>
    </location>
</feature>
<dbReference type="SUPFAM" id="SSF55961">
    <property type="entry name" value="Bet v1-like"/>
    <property type="match status" value="1"/>
</dbReference>
<dbReference type="GO" id="GO:0008270">
    <property type="term" value="F:zinc ion binding"/>
    <property type="evidence" value="ECO:0007669"/>
    <property type="project" value="UniProtKB-KW"/>
</dbReference>
<dbReference type="InterPro" id="IPR017455">
    <property type="entry name" value="Znf_FYVE-rel"/>
</dbReference>
<evidence type="ECO:0000313" key="7">
    <source>
        <dbReference type="EMBL" id="KAF0683371.1"/>
    </source>
</evidence>
<organism evidence="8 9">
    <name type="scientific">Aphanomyces stellatus</name>
    <dbReference type="NCBI Taxonomy" id="120398"/>
    <lineage>
        <taxon>Eukaryota</taxon>
        <taxon>Sar</taxon>
        <taxon>Stramenopiles</taxon>
        <taxon>Oomycota</taxon>
        <taxon>Saprolegniomycetes</taxon>
        <taxon>Saprolegniales</taxon>
        <taxon>Verrucalvaceae</taxon>
        <taxon>Aphanomyces</taxon>
    </lineage>
</organism>
<evidence type="ECO:0000259" key="6">
    <source>
        <dbReference type="PROSITE" id="PS50178"/>
    </source>
</evidence>
<feature type="region of interest" description="Disordered" evidence="5">
    <location>
        <begin position="331"/>
        <end position="391"/>
    </location>
</feature>
<dbReference type="CDD" id="cd00065">
    <property type="entry name" value="FYVE_like_SF"/>
    <property type="match status" value="1"/>
</dbReference>
<name>A0A485LRH2_9STRA</name>
<evidence type="ECO:0000256" key="3">
    <source>
        <dbReference type="ARBA" id="ARBA00022833"/>
    </source>
</evidence>
<sequence length="465" mass="51123">MAPFKVPVAGGFFPCAPLALADAGQFRAQGRRAAKDLVHASRLNTTRLDWTLHTNDGRVKVHKARKDGLPIYRAETEIHVTLDDLIAIFLTTSTADTREVNAIFSPDTIDKVRLYNLTLPTDAQPHFYQSISWSLLQTPLRGTGFKCRDWCYIEHMEELVIDGRRAWVRAFQHVNVDGCPDLQHPFGIVRGRILLSGVVFIESHVPGRVHVIELHHVRPNGNAVGLVGDLFLDNAASVRHQSLSTLETHVHAFKMSQLEFVPYASLVPPRARSACAVCLKTFGFFGFTKTNCRRCGDVVCGHTSCSAKWSLAGAKVPICRTCSDGCKHAPIAPRPRLPSMKPPPAPILGDNDEDDDDTSSNSAAHDVHGKRLPILGRDEDTSSSSSAIANRSQSQLVIPARASIEATLVSLLNHTTLMQRQLATQQTAIANTLGRHGHTIDTLTHTVARIEAKLDATDRLSYRET</sequence>
<dbReference type="EMBL" id="CAADRA010007434">
    <property type="protein sequence ID" value="VFU01222.1"/>
    <property type="molecule type" value="Genomic_DNA"/>
</dbReference>
<keyword evidence="2 4" id="KW-0863">Zinc-finger</keyword>
<dbReference type="InterPro" id="IPR023393">
    <property type="entry name" value="START-like_dom_sf"/>
</dbReference>
<reference evidence="8 9" key="1">
    <citation type="submission" date="2019-03" db="EMBL/GenBank/DDBJ databases">
        <authorList>
            <person name="Gaulin E."/>
            <person name="Dumas B."/>
        </authorList>
    </citation>
    <scope>NUCLEOTIDE SEQUENCE [LARGE SCALE GENOMIC DNA]</scope>
    <source>
        <strain evidence="8">CBS 568.67</strain>
    </source>
</reference>
<dbReference type="Gene3D" id="3.30.40.10">
    <property type="entry name" value="Zinc/RING finger domain, C3HC4 (zinc finger)"/>
    <property type="match status" value="1"/>
</dbReference>
<dbReference type="Gene3D" id="3.30.530.20">
    <property type="match status" value="1"/>
</dbReference>
<protein>
    <submittedName>
        <fullName evidence="8">Aste57867_24583 protein</fullName>
    </submittedName>
</protein>
<evidence type="ECO:0000256" key="1">
    <source>
        <dbReference type="ARBA" id="ARBA00022723"/>
    </source>
</evidence>
<keyword evidence="3" id="KW-0862">Zinc</keyword>
<dbReference type="InterPro" id="IPR011011">
    <property type="entry name" value="Znf_FYVE_PHD"/>
</dbReference>
<dbReference type="AlphaFoldDB" id="A0A485LRH2"/>